<keyword evidence="3" id="KW-1185">Reference proteome</keyword>
<organism evidence="2 3">
    <name type="scientific">Hwanghaeella grinnelliae</name>
    <dbReference type="NCBI Taxonomy" id="2500179"/>
    <lineage>
        <taxon>Bacteria</taxon>
        <taxon>Pseudomonadati</taxon>
        <taxon>Pseudomonadota</taxon>
        <taxon>Alphaproteobacteria</taxon>
        <taxon>Rhodospirillales</taxon>
        <taxon>Rhodospirillaceae</taxon>
        <taxon>Hwanghaeella</taxon>
    </lineage>
</organism>
<feature type="transmembrane region" description="Helical" evidence="1">
    <location>
        <begin position="307"/>
        <end position="326"/>
    </location>
</feature>
<dbReference type="RefSeq" id="WP_127764042.1">
    <property type="nucleotide sequence ID" value="NZ_SADE01000001.1"/>
</dbReference>
<dbReference type="OrthoDB" id="7699993at2"/>
<proteinExistence type="predicted"/>
<keyword evidence="1" id="KW-1133">Transmembrane helix</keyword>
<keyword evidence="1" id="KW-0812">Transmembrane</keyword>
<feature type="transmembrane region" description="Helical" evidence="1">
    <location>
        <begin position="111"/>
        <end position="131"/>
    </location>
</feature>
<reference evidence="3" key="1">
    <citation type="submission" date="2019-01" db="EMBL/GenBank/DDBJ databases">
        <title>Gri0909 isolated from a small marine red alga.</title>
        <authorList>
            <person name="Kim J."/>
            <person name="Jeong S.E."/>
            <person name="Jeon C.O."/>
        </authorList>
    </citation>
    <scope>NUCLEOTIDE SEQUENCE [LARGE SCALE GENOMIC DNA]</scope>
    <source>
        <strain evidence="3">Gri0909</strain>
    </source>
</reference>
<dbReference type="Pfam" id="PF01944">
    <property type="entry name" value="SpoIIM"/>
    <property type="match status" value="1"/>
</dbReference>
<evidence type="ECO:0000256" key="1">
    <source>
        <dbReference type="SAM" id="Phobius"/>
    </source>
</evidence>
<comment type="caution">
    <text evidence="2">The sequence shown here is derived from an EMBL/GenBank/DDBJ whole genome shotgun (WGS) entry which is preliminary data.</text>
</comment>
<name>A0A3S2VSE0_9PROT</name>
<accession>A0A3S2VSE0</accession>
<evidence type="ECO:0000313" key="3">
    <source>
        <dbReference type="Proteomes" id="UP000287447"/>
    </source>
</evidence>
<dbReference type="PANTHER" id="PTHR35337:SF1">
    <property type="entry name" value="SLR1478 PROTEIN"/>
    <property type="match status" value="1"/>
</dbReference>
<feature type="transmembrane region" description="Helical" evidence="1">
    <location>
        <begin position="203"/>
        <end position="222"/>
    </location>
</feature>
<feature type="transmembrane region" description="Helical" evidence="1">
    <location>
        <begin position="242"/>
        <end position="265"/>
    </location>
</feature>
<feature type="transmembrane region" description="Helical" evidence="1">
    <location>
        <begin position="277"/>
        <end position="295"/>
    </location>
</feature>
<feature type="transmembrane region" description="Helical" evidence="1">
    <location>
        <begin position="172"/>
        <end position="196"/>
    </location>
</feature>
<protein>
    <submittedName>
        <fullName evidence="2">Stage II sporulation protein M</fullName>
    </submittedName>
</protein>
<dbReference type="Proteomes" id="UP000287447">
    <property type="component" value="Unassembled WGS sequence"/>
</dbReference>
<dbReference type="PANTHER" id="PTHR35337">
    <property type="entry name" value="SLR1478 PROTEIN"/>
    <property type="match status" value="1"/>
</dbReference>
<dbReference type="AlphaFoldDB" id="A0A3S2VSE0"/>
<dbReference type="InterPro" id="IPR002798">
    <property type="entry name" value="SpoIIM-like"/>
</dbReference>
<evidence type="ECO:0000313" key="2">
    <source>
        <dbReference type="EMBL" id="RVU38669.1"/>
    </source>
</evidence>
<sequence>MSEMILKSAVFRQEREKTWQELDAIVTQIEKKGVRSLTPEQCHRLPLLYRATLSSLSVARSISLDRNVLDYLETLSTRAYFCVHGARGSVLKYLRAFLFVEFPEAVRAAKWHLLVAIVLLLGGLLAGHWLVVANVDWYHSIVPEGMAGGRTPEASAEDLRAVLYAPPEDGEAMLHVFASYLFTHNAGIGILCFGLGFALGIPVFLLIFYNGLMIGAMTGLHATKGLLPDFVGWLFVHGTTELLAVVLCAAAGLMLGSAVALPGSYSRLENLRRQGRLAAKVVVGAVLMFLVAALLEGFARQLVTDMTTRYLIGTTAAVLWAAYFILAGRGRPHG</sequence>
<dbReference type="EMBL" id="SADE01000001">
    <property type="protein sequence ID" value="RVU38669.1"/>
    <property type="molecule type" value="Genomic_DNA"/>
</dbReference>
<gene>
    <name evidence="2" type="ORF">EOI86_05170</name>
</gene>
<keyword evidence="1" id="KW-0472">Membrane</keyword>